<dbReference type="InterPro" id="IPR054127">
    <property type="entry name" value="Pcf11_C"/>
</dbReference>
<keyword evidence="4" id="KW-1185">Reference proteome</keyword>
<dbReference type="STRING" id="1789683.A0A1X7R5J4"/>
<evidence type="ECO:0000259" key="2">
    <source>
        <dbReference type="PROSITE" id="PS51391"/>
    </source>
</evidence>
<name>A0A1X7R5J4_9SACH</name>
<feature type="domain" description="CID" evidence="2">
    <location>
        <begin position="4"/>
        <end position="140"/>
    </location>
</feature>
<dbReference type="OrthoDB" id="2129491at2759"/>
<feature type="compositionally biased region" description="Low complexity" evidence="1">
    <location>
        <begin position="240"/>
        <end position="249"/>
    </location>
</feature>
<evidence type="ECO:0000313" key="4">
    <source>
        <dbReference type="Proteomes" id="UP000196158"/>
    </source>
</evidence>
<evidence type="ECO:0000256" key="1">
    <source>
        <dbReference type="SAM" id="MobiDB-lite"/>
    </source>
</evidence>
<dbReference type="GO" id="GO:0000993">
    <property type="term" value="F:RNA polymerase II complex binding"/>
    <property type="evidence" value="ECO:0007669"/>
    <property type="project" value="InterPro"/>
</dbReference>
<sequence>MDTETERLVKDFTSVLDELTFNSKPIITTLTKLAEENISCAQYFVDALETRINKCVPTQKLYAFYALDSICKNAGSPYTIYFSRNLFALYKKTYLLVDNTTRSKLISLFKTWMTPSEATGSPLFETSSLGKIETFLIKASALHQKNYQSMLPTPTVPLLLADIDKLTILTKQRLVKAPTDQKLNIKLQVLGQLKQELQKGKLSQAALRQVQLQLKEVFSQDQQLIQQQYEYEQKTQQRQQYQQQQQQQHHQQKRLDGSDSLGTNESQKSSSSTPIPLFDNMTSLGSNVSSLFANTTGVLSSQKLDVMEKANKESKVQNLYQSLNNLGLLYKPQNESIVALYDKIKPNESDISAKDHEIQLPPVEMLQNIVLDCKAYFANVNINISNIPSLSFSQENLTNPNNVVLNNLIHLLYRAKSNKCNTCGKRFGNSNDEKRLLSEHLDWHFRINKRIKGSSQVISNSNTGATAMQKNIQSRNWYLQDSQWISFNDDDITSTKNIVNDNDGRNRNRRDDKWKNMGDNSSKIGHNPSSSGTDGTLNDGTINEDILREAKVSVPETNVDMTFKCPICKDTVGAVYDEDSGEWVWKNTVYINGKYFHAICYYDSIKNNTNGDYSSALQNFRKLIK</sequence>
<dbReference type="InterPro" id="IPR054128">
    <property type="entry name" value="Pfc11_Rna14/15-ID"/>
</dbReference>
<accession>A0A1X7R5J4</accession>
<dbReference type="Proteomes" id="UP000196158">
    <property type="component" value="Unassembled WGS sequence"/>
</dbReference>
<proteinExistence type="predicted"/>
<protein>
    <submittedName>
        <fullName evidence="3">Similar to Saccharomyces cerevisiae YDR228C PCF11 mRNA 3' end processing factor</fullName>
    </submittedName>
</protein>
<dbReference type="EMBL" id="FXLY01000006">
    <property type="protein sequence ID" value="SMN20905.1"/>
    <property type="molecule type" value="Genomic_DNA"/>
</dbReference>
<dbReference type="FunFam" id="1.25.40.90:FF:000016">
    <property type="entry name" value="mRNA cleavage factor complex component Pcf11"/>
    <property type="match status" value="1"/>
</dbReference>
<organism evidence="3 4">
    <name type="scientific">Maudiozyma saulgeensis</name>
    <dbReference type="NCBI Taxonomy" id="1789683"/>
    <lineage>
        <taxon>Eukaryota</taxon>
        <taxon>Fungi</taxon>
        <taxon>Dikarya</taxon>
        <taxon>Ascomycota</taxon>
        <taxon>Saccharomycotina</taxon>
        <taxon>Saccharomycetes</taxon>
        <taxon>Saccharomycetales</taxon>
        <taxon>Saccharomycetaceae</taxon>
        <taxon>Maudiozyma</taxon>
    </lineage>
</organism>
<dbReference type="AlphaFoldDB" id="A0A1X7R5J4"/>
<dbReference type="Pfam" id="PF21936">
    <property type="entry name" value="Pcf11_C"/>
    <property type="match status" value="1"/>
</dbReference>
<dbReference type="Gene3D" id="1.25.40.90">
    <property type="match status" value="1"/>
</dbReference>
<gene>
    <name evidence="3" type="ORF">KASA_0M03366G</name>
</gene>
<evidence type="ECO:0000313" key="3">
    <source>
        <dbReference type="EMBL" id="SMN20905.1"/>
    </source>
</evidence>
<dbReference type="GO" id="GO:0003729">
    <property type="term" value="F:mRNA binding"/>
    <property type="evidence" value="ECO:0007669"/>
    <property type="project" value="InterPro"/>
</dbReference>
<dbReference type="PANTHER" id="PTHR15921:SF3">
    <property type="entry name" value="PRE-MRNA CLEAVAGE COMPLEX 2 PROTEIN PCF11"/>
    <property type="match status" value="1"/>
</dbReference>
<dbReference type="SUPFAM" id="SSF48464">
    <property type="entry name" value="ENTH/VHS domain"/>
    <property type="match status" value="1"/>
</dbReference>
<dbReference type="GO" id="GO:0005849">
    <property type="term" value="C:mRNA cleavage factor complex"/>
    <property type="evidence" value="ECO:0007669"/>
    <property type="project" value="InterPro"/>
</dbReference>
<dbReference type="Pfam" id="PF04818">
    <property type="entry name" value="CID"/>
    <property type="match status" value="1"/>
</dbReference>
<dbReference type="InterPro" id="IPR045154">
    <property type="entry name" value="PCF11-like"/>
</dbReference>
<feature type="compositionally biased region" description="Polar residues" evidence="1">
    <location>
        <begin position="518"/>
        <end position="540"/>
    </location>
</feature>
<dbReference type="Pfam" id="PF21940">
    <property type="entry name" value="Pfc11_Rna14-15-ID"/>
    <property type="match status" value="1"/>
</dbReference>
<dbReference type="InterPro" id="IPR047415">
    <property type="entry name" value="Pcf11_CID"/>
</dbReference>
<dbReference type="CDD" id="cd16982">
    <property type="entry name" value="CID_Pcf11"/>
    <property type="match status" value="1"/>
</dbReference>
<dbReference type="GO" id="GO:0005737">
    <property type="term" value="C:cytoplasm"/>
    <property type="evidence" value="ECO:0007669"/>
    <property type="project" value="TreeGrafter"/>
</dbReference>
<reference evidence="3 4" key="1">
    <citation type="submission" date="2017-04" db="EMBL/GenBank/DDBJ databases">
        <authorList>
            <person name="Afonso C.L."/>
            <person name="Miller P.J."/>
            <person name="Scott M.A."/>
            <person name="Spackman E."/>
            <person name="Goraichik I."/>
            <person name="Dimitrov K.M."/>
            <person name="Suarez D.L."/>
            <person name="Swayne D.E."/>
        </authorList>
    </citation>
    <scope>NUCLEOTIDE SEQUENCE [LARGE SCALE GENOMIC DNA]</scope>
</reference>
<feature type="compositionally biased region" description="Basic and acidic residues" evidence="1">
    <location>
        <begin position="502"/>
        <end position="516"/>
    </location>
</feature>
<dbReference type="GO" id="GO:0031124">
    <property type="term" value="P:mRNA 3'-end processing"/>
    <property type="evidence" value="ECO:0007669"/>
    <property type="project" value="InterPro"/>
</dbReference>
<feature type="region of interest" description="Disordered" evidence="1">
    <location>
        <begin position="240"/>
        <end position="278"/>
    </location>
</feature>
<feature type="compositionally biased region" description="Polar residues" evidence="1">
    <location>
        <begin position="260"/>
        <end position="278"/>
    </location>
</feature>
<dbReference type="InterPro" id="IPR021605">
    <property type="entry name" value="Pcf11_Clp1-ID"/>
</dbReference>
<dbReference type="PANTHER" id="PTHR15921">
    <property type="entry name" value="PRE-MRNA CLEAVAGE COMPLEX II"/>
    <property type="match status" value="1"/>
</dbReference>
<dbReference type="Pfam" id="PF11526">
    <property type="entry name" value="Pfc11_Clp1_ID"/>
    <property type="match status" value="1"/>
</dbReference>
<dbReference type="PROSITE" id="PS51391">
    <property type="entry name" value="CID"/>
    <property type="match status" value="1"/>
</dbReference>
<dbReference type="SMART" id="SM00582">
    <property type="entry name" value="RPR"/>
    <property type="match status" value="1"/>
</dbReference>
<dbReference type="GO" id="GO:0006369">
    <property type="term" value="P:termination of RNA polymerase II transcription"/>
    <property type="evidence" value="ECO:0007669"/>
    <property type="project" value="InterPro"/>
</dbReference>
<feature type="region of interest" description="Disordered" evidence="1">
    <location>
        <begin position="495"/>
        <end position="540"/>
    </location>
</feature>
<dbReference type="InterPro" id="IPR006569">
    <property type="entry name" value="CID_dom"/>
</dbReference>
<dbReference type="InterPro" id="IPR008942">
    <property type="entry name" value="ENTH_VHS"/>
</dbReference>